<accession>X1EE86</accession>
<organism evidence="1">
    <name type="scientific">marine sediment metagenome</name>
    <dbReference type="NCBI Taxonomy" id="412755"/>
    <lineage>
        <taxon>unclassified sequences</taxon>
        <taxon>metagenomes</taxon>
        <taxon>ecological metagenomes</taxon>
    </lineage>
</organism>
<reference evidence="1" key="1">
    <citation type="journal article" date="2014" name="Front. Microbiol.">
        <title>High frequency of phylogenetically diverse reductive dehalogenase-homologous genes in deep subseafloor sedimentary metagenomes.</title>
        <authorList>
            <person name="Kawai M."/>
            <person name="Futagami T."/>
            <person name="Toyoda A."/>
            <person name="Takaki Y."/>
            <person name="Nishi S."/>
            <person name="Hori S."/>
            <person name="Arai W."/>
            <person name="Tsubouchi T."/>
            <person name="Morono Y."/>
            <person name="Uchiyama I."/>
            <person name="Ito T."/>
            <person name="Fujiyama A."/>
            <person name="Inagaki F."/>
            <person name="Takami H."/>
        </authorList>
    </citation>
    <scope>NUCLEOTIDE SEQUENCE</scope>
    <source>
        <strain evidence="1">Expedition CK06-06</strain>
    </source>
</reference>
<comment type="caution">
    <text evidence="1">The sequence shown here is derived from an EMBL/GenBank/DDBJ whole genome shotgun (WGS) entry which is preliminary data.</text>
</comment>
<evidence type="ECO:0000313" key="1">
    <source>
        <dbReference type="EMBL" id="GAH06968.1"/>
    </source>
</evidence>
<protein>
    <submittedName>
        <fullName evidence="1">Uncharacterized protein</fullName>
    </submittedName>
</protein>
<gene>
    <name evidence="1" type="ORF">S01H4_55517</name>
</gene>
<dbReference type="EMBL" id="BART01032049">
    <property type="protein sequence ID" value="GAH06968.1"/>
    <property type="molecule type" value="Genomic_DNA"/>
</dbReference>
<sequence>SYSTATFTSLTDEILIKLTINRGPIKWTDRFGSFNVSPVPRLILRYRSRERAYRKDHNYMTQMKNNELYSSDLVEVFHKHMKVIETLNALKLCLGIGE</sequence>
<feature type="non-terminal residue" evidence="1">
    <location>
        <position position="1"/>
    </location>
</feature>
<name>X1EE86_9ZZZZ</name>
<dbReference type="AlphaFoldDB" id="X1EE86"/>
<proteinExistence type="predicted"/>